<organism evidence="2 3">
    <name type="scientific">Perkinsus olseni</name>
    <name type="common">Perkinsus atlanticus</name>
    <dbReference type="NCBI Taxonomy" id="32597"/>
    <lineage>
        <taxon>Eukaryota</taxon>
        <taxon>Sar</taxon>
        <taxon>Alveolata</taxon>
        <taxon>Perkinsozoa</taxon>
        <taxon>Perkinsea</taxon>
        <taxon>Perkinsida</taxon>
        <taxon>Perkinsidae</taxon>
        <taxon>Perkinsus</taxon>
    </lineage>
</organism>
<evidence type="ECO:0000313" key="2">
    <source>
        <dbReference type="EMBL" id="KAF4730780.1"/>
    </source>
</evidence>
<sequence>MSILEGGAILWVSEFIIRYCPRKASPISSLHDQSDTTTISAPSTAPSSSPPLNIKGRGSIGDCTNSIDDGDHPRTAAAAAASGVLVANNCTRPPRASRSGCNYAAVDEGKRTEERHAAAIPSSSSWSDAAAPQVAVNGGHPSAAAAAAVADDYQRKKRIQGDYAYFVKNTYSKQ</sequence>
<comment type="caution">
    <text evidence="2">The sequence shown here is derived from an EMBL/GenBank/DDBJ whole genome shotgun (WGS) entry which is preliminary data.</text>
</comment>
<name>A0A7J6SF74_PEROL</name>
<feature type="region of interest" description="Disordered" evidence="1">
    <location>
        <begin position="119"/>
        <end position="141"/>
    </location>
</feature>
<feature type="non-terminal residue" evidence="2">
    <location>
        <position position="174"/>
    </location>
</feature>
<feature type="compositionally biased region" description="Low complexity" evidence="1">
    <location>
        <begin position="119"/>
        <end position="131"/>
    </location>
</feature>
<accession>A0A7J6SF74</accession>
<dbReference type="EMBL" id="JABANO010019068">
    <property type="protein sequence ID" value="KAF4730780.1"/>
    <property type="molecule type" value="Genomic_DNA"/>
</dbReference>
<feature type="compositionally biased region" description="Low complexity" evidence="1">
    <location>
        <begin position="35"/>
        <end position="51"/>
    </location>
</feature>
<dbReference type="AlphaFoldDB" id="A0A7J6SF74"/>
<proteinExistence type="predicted"/>
<protein>
    <submittedName>
        <fullName evidence="2">Uncharacterized protein</fullName>
    </submittedName>
</protein>
<evidence type="ECO:0000313" key="3">
    <source>
        <dbReference type="Proteomes" id="UP000553632"/>
    </source>
</evidence>
<gene>
    <name evidence="2" type="ORF">FOZ63_031637</name>
</gene>
<reference evidence="2 3" key="1">
    <citation type="submission" date="2020-04" db="EMBL/GenBank/DDBJ databases">
        <title>Perkinsus olseni comparative genomics.</title>
        <authorList>
            <person name="Bogema D.R."/>
        </authorList>
    </citation>
    <scope>NUCLEOTIDE SEQUENCE [LARGE SCALE GENOMIC DNA]</scope>
    <source>
        <strain evidence="2 3">ATCC PRA-207</strain>
    </source>
</reference>
<keyword evidence="3" id="KW-1185">Reference proteome</keyword>
<evidence type="ECO:0000256" key="1">
    <source>
        <dbReference type="SAM" id="MobiDB-lite"/>
    </source>
</evidence>
<feature type="region of interest" description="Disordered" evidence="1">
    <location>
        <begin position="27"/>
        <end position="73"/>
    </location>
</feature>
<dbReference type="Proteomes" id="UP000553632">
    <property type="component" value="Unassembled WGS sequence"/>
</dbReference>